<proteinExistence type="predicted"/>
<name>A0A0S8FNT2_UNCW3</name>
<organism evidence="2 3">
    <name type="scientific">candidate division WOR_3 bacterium SM23_42</name>
    <dbReference type="NCBI Taxonomy" id="1703779"/>
    <lineage>
        <taxon>Bacteria</taxon>
        <taxon>Bacteria division WOR-3</taxon>
    </lineage>
</organism>
<dbReference type="AlphaFoldDB" id="A0A0S8FNT2"/>
<feature type="domain" description="DUF362" evidence="1">
    <location>
        <begin position="59"/>
        <end position="260"/>
    </location>
</feature>
<sequence>MVGRSRVVLVRHGNVLDDRHTPDQAIVDKMLHRAISSMSGENDPIVAWKNYIKPSDTVGIKTNMSRMATHVEVVKAIVKNLHSIGVKDHRIIIWDRNKASIGYEGLEALEKKRRDVGAGNKLITKIFSYIFSEKKAPRFGYRNNISRIITDHCTALINVPGTRVHWLAGIGIALKNWVGAVSNINAEDLYVSFPIHKDSCAEVCSINAIPVIRDKCRLVVVDALRPLFHGGPQVDPRYLWHNNALLMSTDPVAVDTVCLRMLQDKRNEFRGREWPINPPAKHVFVADKKYGLGNSDWDKIELIEHAL</sequence>
<evidence type="ECO:0000313" key="2">
    <source>
        <dbReference type="EMBL" id="KPK62373.1"/>
    </source>
</evidence>
<accession>A0A0S8FNT2</accession>
<dbReference type="STRING" id="1703779.AMJ83_11120"/>
<dbReference type="Proteomes" id="UP000051373">
    <property type="component" value="Unassembled WGS sequence"/>
</dbReference>
<dbReference type="Pfam" id="PF04015">
    <property type="entry name" value="DUF362"/>
    <property type="match status" value="1"/>
</dbReference>
<dbReference type="EMBL" id="LJUJ01000040">
    <property type="protein sequence ID" value="KPK62373.1"/>
    <property type="molecule type" value="Genomic_DNA"/>
</dbReference>
<reference evidence="2 3" key="1">
    <citation type="journal article" date="2015" name="Microbiome">
        <title>Genomic resolution of linkages in carbon, nitrogen, and sulfur cycling among widespread estuary sediment bacteria.</title>
        <authorList>
            <person name="Baker B.J."/>
            <person name="Lazar C.S."/>
            <person name="Teske A.P."/>
            <person name="Dick G.J."/>
        </authorList>
    </citation>
    <scope>NUCLEOTIDE SEQUENCE [LARGE SCALE GENOMIC DNA]</scope>
    <source>
        <strain evidence="2">SM23_42</strain>
    </source>
</reference>
<gene>
    <name evidence="2" type="ORF">AMJ83_11120</name>
</gene>
<protein>
    <recommendedName>
        <fullName evidence="1">DUF362 domain-containing protein</fullName>
    </recommendedName>
</protein>
<dbReference type="InterPro" id="IPR007160">
    <property type="entry name" value="DUF362"/>
</dbReference>
<comment type="caution">
    <text evidence="2">The sequence shown here is derived from an EMBL/GenBank/DDBJ whole genome shotgun (WGS) entry which is preliminary data.</text>
</comment>
<evidence type="ECO:0000259" key="1">
    <source>
        <dbReference type="Pfam" id="PF04015"/>
    </source>
</evidence>
<evidence type="ECO:0000313" key="3">
    <source>
        <dbReference type="Proteomes" id="UP000051373"/>
    </source>
</evidence>